<gene>
    <name evidence="1" type="ORF">Cob_v013018</name>
</gene>
<sequence length="89" mass="10017">MHQHTIEIPQSRPLHNLYETKRGTIITCFSPENDAHPEGVCDRISTAHLRCPVLPHTQRNPSPNMPMVLHTHPRLCRCSLDGFATSTAP</sequence>
<name>A0A484F9E0_COLOR</name>
<accession>A0A484F9E0</accession>
<dbReference type="AlphaFoldDB" id="A0A484F9E0"/>
<proteinExistence type="predicted"/>
<evidence type="ECO:0000313" key="2">
    <source>
        <dbReference type="Proteomes" id="UP000014480"/>
    </source>
</evidence>
<comment type="caution">
    <text evidence="1">The sequence shown here is derived from an EMBL/GenBank/DDBJ whole genome shotgun (WGS) entry which is preliminary data.</text>
</comment>
<organism evidence="1 2">
    <name type="scientific">Colletotrichum orbiculare (strain 104-T / ATCC 96160 / CBS 514.97 / LARS 414 / MAFF 240422)</name>
    <name type="common">Cucumber anthracnose fungus</name>
    <name type="synonym">Colletotrichum lagenarium</name>
    <dbReference type="NCBI Taxonomy" id="1213857"/>
    <lineage>
        <taxon>Eukaryota</taxon>
        <taxon>Fungi</taxon>
        <taxon>Dikarya</taxon>
        <taxon>Ascomycota</taxon>
        <taxon>Pezizomycotina</taxon>
        <taxon>Sordariomycetes</taxon>
        <taxon>Hypocreomycetidae</taxon>
        <taxon>Glomerellales</taxon>
        <taxon>Glomerellaceae</taxon>
        <taxon>Colletotrichum</taxon>
        <taxon>Colletotrichum orbiculare species complex</taxon>
    </lineage>
</organism>
<reference evidence="2" key="1">
    <citation type="journal article" date="2013" name="New Phytol.">
        <title>Comparative genomic and transcriptomic analyses reveal the hemibiotrophic stage shift of Colletotrichum fungi.</title>
        <authorList>
            <person name="Gan P."/>
            <person name="Ikeda K."/>
            <person name="Irieda H."/>
            <person name="Narusaka M."/>
            <person name="O'Connell R.J."/>
            <person name="Narusaka Y."/>
            <person name="Takano Y."/>
            <person name="Kubo Y."/>
            <person name="Shirasu K."/>
        </authorList>
    </citation>
    <scope>NUCLEOTIDE SEQUENCE [LARGE SCALE GENOMIC DNA]</scope>
    <source>
        <strain evidence="2">104-T / ATCC 96160 / CBS 514.97 / LARS 414 / MAFF 240422</strain>
    </source>
</reference>
<reference evidence="2" key="2">
    <citation type="journal article" date="2019" name="Mol. Plant Microbe Interact.">
        <title>Genome sequence resources for four phytopathogenic fungi from the Colletotrichum orbiculare species complex.</title>
        <authorList>
            <person name="Gan P."/>
            <person name="Tsushima A."/>
            <person name="Narusaka M."/>
            <person name="Narusaka Y."/>
            <person name="Takano Y."/>
            <person name="Kubo Y."/>
            <person name="Shirasu K."/>
        </authorList>
    </citation>
    <scope>GENOME REANNOTATION</scope>
    <source>
        <strain evidence="2">104-T / ATCC 96160 / CBS 514.97 / LARS 414 / MAFF 240422</strain>
    </source>
</reference>
<dbReference type="EMBL" id="AMCV02000059">
    <property type="protein sequence ID" value="TDZ13845.1"/>
    <property type="molecule type" value="Genomic_DNA"/>
</dbReference>
<evidence type="ECO:0000313" key="1">
    <source>
        <dbReference type="EMBL" id="TDZ13845.1"/>
    </source>
</evidence>
<dbReference type="Proteomes" id="UP000014480">
    <property type="component" value="Unassembled WGS sequence"/>
</dbReference>
<protein>
    <submittedName>
        <fullName evidence="1">Uncharacterized protein</fullName>
    </submittedName>
</protein>
<keyword evidence="2" id="KW-1185">Reference proteome</keyword>